<evidence type="ECO:0000313" key="2">
    <source>
        <dbReference type="Proteomes" id="UP000542813"/>
    </source>
</evidence>
<comment type="caution">
    <text evidence="1">The sequence shown here is derived from an EMBL/GenBank/DDBJ whole genome shotgun (WGS) entry which is preliminary data.</text>
</comment>
<dbReference type="AlphaFoldDB" id="A0A7W9LKF2"/>
<dbReference type="RefSeq" id="WP_184820857.1">
    <property type="nucleotide sequence ID" value="NZ_JACHMM010000001.1"/>
</dbReference>
<evidence type="ECO:0000313" key="1">
    <source>
        <dbReference type="EMBL" id="MBB5787046.1"/>
    </source>
</evidence>
<proteinExistence type="predicted"/>
<sequence>MIPWSRRFQLIFGGGFALADDEPALYIEAVEEAPVRLANDASGSYHAFREEFAVHIRESSFPPESEAESQWMTDEWLRDVWYDAFGPEPAPGDPFPVPQEDWGHSRLTDYMLHAINQTLETSAPGAAEWLAARGLTVEDIGAAVDRSPTQSVGFRSAPEGWLDHLHDLTARGLREAQPGE</sequence>
<dbReference type="Proteomes" id="UP000542813">
    <property type="component" value="Unassembled WGS sequence"/>
</dbReference>
<dbReference type="EMBL" id="JACHMM010000001">
    <property type="protein sequence ID" value="MBB5787046.1"/>
    <property type="molecule type" value="Genomic_DNA"/>
</dbReference>
<gene>
    <name evidence="1" type="ORF">HD601_001621</name>
</gene>
<reference evidence="1 2" key="1">
    <citation type="submission" date="2020-08" db="EMBL/GenBank/DDBJ databases">
        <title>Sequencing the genomes of 1000 actinobacteria strains.</title>
        <authorList>
            <person name="Klenk H.-P."/>
        </authorList>
    </citation>
    <scope>NUCLEOTIDE SEQUENCE [LARGE SCALE GENOMIC DNA]</scope>
    <source>
        <strain evidence="1 2">DSM 102122</strain>
    </source>
</reference>
<protein>
    <submittedName>
        <fullName evidence="1">Uncharacterized protein</fullName>
    </submittedName>
</protein>
<accession>A0A7W9LKF2</accession>
<keyword evidence="2" id="KW-1185">Reference proteome</keyword>
<name>A0A7W9LKF2_9ACTN</name>
<organism evidence="1 2">
    <name type="scientific">Jiangella mangrovi</name>
    <dbReference type="NCBI Taxonomy" id="1524084"/>
    <lineage>
        <taxon>Bacteria</taxon>
        <taxon>Bacillati</taxon>
        <taxon>Actinomycetota</taxon>
        <taxon>Actinomycetes</taxon>
        <taxon>Jiangellales</taxon>
        <taxon>Jiangellaceae</taxon>
        <taxon>Jiangella</taxon>
    </lineage>
</organism>